<gene>
    <name evidence="3" type="ORF">U0070_025971</name>
</gene>
<dbReference type="PANTHER" id="PTHR46255:SF1">
    <property type="entry name" value="SHORT STATURE HOMEOBOX PROTEIN 2"/>
    <property type="match status" value="1"/>
</dbReference>
<dbReference type="InterPro" id="IPR003654">
    <property type="entry name" value="OAR_dom"/>
</dbReference>
<dbReference type="Proteomes" id="UP001488838">
    <property type="component" value="Unassembled WGS sequence"/>
</dbReference>
<dbReference type="PROSITE" id="PS50803">
    <property type="entry name" value="OAR"/>
    <property type="match status" value="1"/>
</dbReference>
<comment type="caution">
    <text evidence="3">The sequence shown here is derived from an EMBL/GenBank/DDBJ whole genome shotgun (WGS) entry which is preliminary data.</text>
</comment>
<accession>A0AAW0J2U5</accession>
<dbReference type="PANTHER" id="PTHR46255">
    <property type="entry name" value="SHORT STATURE HOMEOBOX"/>
    <property type="match status" value="1"/>
</dbReference>
<name>A0AAW0J2U5_MYOGA</name>
<dbReference type="GO" id="GO:0000981">
    <property type="term" value="F:DNA-binding transcription factor activity, RNA polymerase II-specific"/>
    <property type="evidence" value="ECO:0007669"/>
    <property type="project" value="TreeGrafter"/>
</dbReference>
<dbReference type="EMBL" id="JBBHLL010000068">
    <property type="protein sequence ID" value="KAK7820913.1"/>
    <property type="molecule type" value="Genomic_DNA"/>
</dbReference>
<dbReference type="InterPro" id="IPR052631">
    <property type="entry name" value="Paired_homeobox_Bicoid"/>
</dbReference>
<reference evidence="3 4" key="1">
    <citation type="journal article" date="2023" name="bioRxiv">
        <title>Conserved and derived expression patterns and positive selection on dental genes reveal complex evolutionary context of ever-growing rodent molars.</title>
        <authorList>
            <person name="Calamari Z.T."/>
            <person name="Song A."/>
            <person name="Cohen E."/>
            <person name="Akter M."/>
            <person name="Roy R.D."/>
            <person name="Hallikas O."/>
            <person name="Christensen M.M."/>
            <person name="Li P."/>
            <person name="Marangoni P."/>
            <person name="Jernvall J."/>
            <person name="Klein O.D."/>
        </authorList>
    </citation>
    <scope>NUCLEOTIDE SEQUENCE [LARGE SCALE GENOMIC DNA]</scope>
    <source>
        <strain evidence="3">V071</strain>
    </source>
</reference>
<evidence type="ECO:0000313" key="4">
    <source>
        <dbReference type="Proteomes" id="UP001488838"/>
    </source>
</evidence>
<dbReference type="GO" id="GO:0005634">
    <property type="term" value="C:nucleus"/>
    <property type="evidence" value="ECO:0007669"/>
    <property type="project" value="UniProtKB-SubCell"/>
</dbReference>
<keyword evidence="4" id="KW-1185">Reference proteome</keyword>
<dbReference type="Pfam" id="PF03826">
    <property type="entry name" value="OAR"/>
    <property type="match status" value="1"/>
</dbReference>
<organism evidence="3 4">
    <name type="scientific">Myodes glareolus</name>
    <name type="common">Bank vole</name>
    <name type="synonym">Clethrionomys glareolus</name>
    <dbReference type="NCBI Taxonomy" id="447135"/>
    <lineage>
        <taxon>Eukaryota</taxon>
        <taxon>Metazoa</taxon>
        <taxon>Chordata</taxon>
        <taxon>Craniata</taxon>
        <taxon>Vertebrata</taxon>
        <taxon>Euteleostomi</taxon>
        <taxon>Mammalia</taxon>
        <taxon>Eutheria</taxon>
        <taxon>Euarchontoglires</taxon>
        <taxon>Glires</taxon>
        <taxon>Rodentia</taxon>
        <taxon>Myomorpha</taxon>
        <taxon>Muroidea</taxon>
        <taxon>Cricetidae</taxon>
        <taxon>Arvicolinae</taxon>
        <taxon>Myodes</taxon>
    </lineage>
</organism>
<dbReference type="GO" id="GO:1990837">
    <property type="term" value="F:sequence-specific double-stranded DNA binding"/>
    <property type="evidence" value="ECO:0007669"/>
    <property type="project" value="TreeGrafter"/>
</dbReference>
<evidence type="ECO:0000259" key="2">
    <source>
        <dbReference type="PROSITE" id="PS50803"/>
    </source>
</evidence>
<evidence type="ECO:0000313" key="3">
    <source>
        <dbReference type="EMBL" id="KAK7820913.1"/>
    </source>
</evidence>
<sequence>MLFLPLSDLPHLQQASLLTKAVMPEMSSPSPVTWAGRLQVIPTYGELELERAEFLHLTRRRLDPDGKPFEMRRVVGQVQAQLQLDSAVAHAHHHLHPHLAAHAPYMMFPAPPFGLPLATLAADSASAASVVAAAAAAKTTSKNSSIADLRLKAKKHAAALGL</sequence>
<protein>
    <recommendedName>
        <fullName evidence="2">OAR domain-containing protein</fullName>
    </recommendedName>
</protein>
<feature type="domain" description="OAR" evidence="2">
    <location>
        <begin position="144"/>
        <end position="157"/>
    </location>
</feature>
<evidence type="ECO:0000256" key="1">
    <source>
        <dbReference type="ARBA" id="ARBA00004123"/>
    </source>
</evidence>
<comment type="subcellular location">
    <subcellularLocation>
        <location evidence="1">Nucleus</location>
    </subcellularLocation>
</comment>
<proteinExistence type="predicted"/>
<dbReference type="AlphaFoldDB" id="A0AAW0J2U5"/>